<feature type="compositionally biased region" description="Basic residues" evidence="1">
    <location>
        <begin position="447"/>
        <end position="464"/>
    </location>
</feature>
<proteinExistence type="predicted"/>
<feature type="compositionally biased region" description="Polar residues" evidence="1">
    <location>
        <begin position="592"/>
        <end position="610"/>
    </location>
</feature>
<organism evidence="3 4">
    <name type="scientific">Spinacia oleracea</name>
    <name type="common">Spinach</name>
    <dbReference type="NCBI Taxonomy" id="3562"/>
    <lineage>
        <taxon>Eukaryota</taxon>
        <taxon>Viridiplantae</taxon>
        <taxon>Streptophyta</taxon>
        <taxon>Embryophyta</taxon>
        <taxon>Tracheophyta</taxon>
        <taxon>Spermatophyta</taxon>
        <taxon>Magnoliopsida</taxon>
        <taxon>eudicotyledons</taxon>
        <taxon>Gunneridae</taxon>
        <taxon>Pentapetalae</taxon>
        <taxon>Caryophyllales</taxon>
        <taxon>Chenopodiaceae</taxon>
        <taxon>Chenopodioideae</taxon>
        <taxon>Anserineae</taxon>
        <taxon>Spinacia</taxon>
    </lineage>
</organism>
<dbReference type="PANTHER" id="PTHR47477">
    <property type="entry name" value="TNF RECEPTOR-ASSOCIATED FACTOR HOMOLOG 1A"/>
    <property type="match status" value="1"/>
</dbReference>
<feature type="compositionally biased region" description="Basic and acidic residues" evidence="1">
    <location>
        <begin position="465"/>
        <end position="484"/>
    </location>
</feature>
<dbReference type="SMART" id="SM00061">
    <property type="entry name" value="MATH"/>
    <property type="match status" value="1"/>
</dbReference>
<evidence type="ECO:0000256" key="1">
    <source>
        <dbReference type="SAM" id="MobiDB-lite"/>
    </source>
</evidence>
<sequence length="1160" mass="128174">MSSTVTEDSAGGRSLEGLSSAQRCQSTDALAEWRSSDQVENGIPSTSPPYWDIDDSDDDGGPKPLDLYGKYTWKIENFSTINKRELRSNAFEVGGYKWYILIYPQGCDVCNHLSLFLCVANHDKLLPGWSHFAQFTIAVVNKDPKKSKYSDTLHRFWKKEHDWGWKKFMELSKVSDGFVDADTLIIKAQVQVIREKADRPFRCLDCNYRRELVRVYLTNVEQICRRFVEERRGKLGKLIEDKARWSSFCAFWLGMDQNTRRCMSREKKEMILKVVVKHFFIEKEVTSTLVMDSLYSGLKALEGQSKSKSKKGKGKLLEGEDTPAPIVRVEKDVFILVDDVLLLLERAAMEPLPPKDDKGPQNRTKDGGSGEDFNKDSIERDERRLTELGRRTVEIFVLAHIFSNKIEVAYQEAVALKRQEELIREEEAAGLAESEKAKRGVGEKDKKSKKKQGKQKRNSRKGKDKLKDDKPLVTGQDKHLHEDLITGGKGLVESETVTDKDDALDYVSDVSDSVECAVDMLRPDSEDRDASPINWDTDTSEIHLPAEASGSEVSSISNVQNGVADKKSSSIMDDSSSTCSTDSAPSIILNGSYRSNSFTNYNSQKSPSRGKNQRVKKSSEEYSGGYEPDIRQSEPAEVGFRSDASPSRKSVELNESEGAVTSLQDRTKWPELNVSKKEDEVVLLQRKTRKKDNKDHVDVAPPSQERVVVAPHTTKSPSRNITPPALCIQPNSTVKLNPPTDLVTATKTSSNGQPHTDKPTSSVSSNVSTASKPDSTKVSSILKPAEKFTGQQQVVGLSRPSSAPLIPGTLAPPAPVVSMVQAAAAASSAPLLSRSISAAGRLGPDPSPSPATGHPYIPQSYRNAILGNSFSATSSGGGFTHPSQTANAMVNSSTTFSQQPNLVSNPVYLSPVSERMEQPNGVSSGMSFPPTHQDELLGQGQSWMESPNRRMMYDSQSMLNDIPNYDLYHRPMNRVPHDFYPSELLSVGPSGRQVQSALADEFPHLDIINDLLDDEQVIGRTSYGNAVFQGLGSSGPTLFNRQLSYPTDISLLSEAGSSCRFDRSRSYPDDGGFQQQDYGGYDSVREFIPQGNPMPYMNGQIDSLVPNQQWQLVGPDLSLLSMRSSGSGVDGGYSYNIPEYSNMACGVNNNYAMFRPSNGH</sequence>
<dbReference type="GO" id="GO:0045087">
    <property type="term" value="P:innate immune response"/>
    <property type="evidence" value="ECO:0000318"/>
    <property type="project" value="GO_Central"/>
</dbReference>
<gene>
    <name evidence="4" type="primary">LOC110782332</name>
</gene>
<dbReference type="Gene3D" id="2.60.210.10">
    <property type="entry name" value="Apoptosis, Tumor Necrosis Factor Receptor Associated Protein 2, Chain A"/>
    <property type="match status" value="1"/>
</dbReference>
<dbReference type="AlphaFoldDB" id="A0A9R0JPB8"/>
<accession>A0A9R0JPB8</accession>
<dbReference type="KEGG" id="soe:110782332"/>
<evidence type="ECO:0000313" key="4">
    <source>
        <dbReference type="RefSeq" id="XP_021842156.2"/>
    </source>
</evidence>
<dbReference type="PROSITE" id="PS50144">
    <property type="entry name" value="MATH"/>
    <property type="match status" value="1"/>
</dbReference>
<feature type="compositionally biased region" description="Basic and acidic residues" evidence="1">
    <location>
        <begin position="427"/>
        <end position="446"/>
    </location>
</feature>
<dbReference type="GO" id="GO:1905037">
    <property type="term" value="P:autophagosome organization"/>
    <property type="evidence" value="ECO:0000318"/>
    <property type="project" value="GO_Central"/>
</dbReference>
<evidence type="ECO:0000259" key="2">
    <source>
        <dbReference type="PROSITE" id="PS50144"/>
    </source>
</evidence>
<name>A0A9R0JPB8_SPIOL</name>
<dbReference type="RefSeq" id="XP_021842156.2">
    <property type="nucleotide sequence ID" value="XM_021986464.2"/>
</dbReference>
<protein>
    <submittedName>
        <fullName evidence="4">TNF receptor-associated factor homolog 1a</fullName>
    </submittedName>
</protein>
<evidence type="ECO:0000313" key="3">
    <source>
        <dbReference type="Proteomes" id="UP000813463"/>
    </source>
</evidence>
<dbReference type="CDD" id="cd00121">
    <property type="entry name" value="MATH"/>
    <property type="match status" value="1"/>
</dbReference>
<keyword evidence="3" id="KW-1185">Reference proteome</keyword>
<feature type="region of interest" description="Disordered" evidence="1">
    <location>
        <begin position="519"/>
        <end position="672"/>
    </location>
</feature>
<feature type="compositionally biased region" description="Low complexity" evidence="1">
    <location>
        <begin position="569"/>
        <end position="587"/>
    </location>
</feature>
<feature type="region of interest" description="Disordered" evidence="1">
    <location>
        <begin position="1"/>
        <end position="56"/>
    </location>
</feature>
<feature type="compositionally biased region" description="Polar residues" evidence="1">
    <location>
        <begin position="551"/>
        <end position="561"/>
    </location>
</feature>
<feature type="compositionally biased region" description="Basic and acidic residues" evidence="1">
    <location>
        <begin position="353"/>
        <end position="378"/>
    </location>
</feature>
<feature type="compositionally biased region" description="Low complexity" evidence="1">
    <location>
        <begin position="760"/>
        <end position="771"/>
    </location>
</feature>
<feature type="domain" description="MATH" evidence="2">
    <location>
        <begin position="68"/>
        <end position="190"/>
    </location>
</feature>
<reference evidence="3" key="1">
    <citation type="journal article" date="2021" name="Nat. Commun.">
        <title>Genomic analyses provide insights into spinach domestication and the genetic basis of agronomic traits.</title>
        <authorList>
            <person name="Cai X."/>
            <person name="Sun X."/>
            <person name="Xu C."/>
            <person name="Sun H."/>
            <person name="Wang X."/>
            <person name="Ge C."/>
            <person name="Zhang Z."/>
            <person name="Wang Q."/>
            <person name="Fei Z."/>
            <person name="Jiao C."/>
            <person name="Wang Q."/>
        </authorList>
    </citation>
    <scope>NUCLEOTIDE SEQUENCE [LARGE SCALE GENOMIC DNA]</scope>
    <source>
        <strain evidence="3">cv. Varoflay</strain>
    </source>
</reference>
<feature type="compositionally biased region" description="Polar residues" evidence="1">
    <location>
        <begin position="743"/>
        <end position="754"/>
    </location>
</feature>
<keyword evidence="4" id="KW-0675">Receptor</keyword>
<feature type="region of interest" description="Disordered" evidence="1">
    <location>
        <begin position="837"/>
        <end position="856"/>
    </location>
</feature>
<feature type="compositionally biased region" description="Basic and acidic residues" evidence="1">
    <location>
        <begin position="521"/>
        <end position="530"/>
    </location>
</feature>
<dbReference type="GeneID" id="110782332"/>
<feature type="compositionally biased region" description="Polar residues" evidence="1">
    <location>
        <begin position="36"/>
        <end position="45"/>
    </location>
</feature>
<dbReference type="InterPro" id="IPR055327">
    <property type="entry name" value="TRAF1A/B"/>
</dbReference>
<dbReference type="SUPFAM" id="SSF49599">
    <property type="entry name" value="TRAF domain-like"/>
    <property type="match status" value="1"/>
</dbReference>
<feature type="region of interest" description="Disordered" evidence="1">
    <location>
        <begin position="427"/>
        <end position="505"/>
    </location>
</feature>
<feature type="compositionally biased region" description="Polar residues" evidence="1">
    <location>
        <begin position="17"/>
        <end position="28"/>
    </location>
</feature>
<reference evidence="4" key="2">
    <citation type="submission" date="2025-08" db="UniProtKB">
        <authorList>
            <consortium name="RefSeq"/>
        </authorList>
    </citation>
    <scope>IDENTIFICATION</scope>
    <source>
        <tissue evidence="4">Leaf</tissue>
    </source>
</reference>
<dbReference type="InterPro" id="IPR002083">
    <property type="entry name" value="MATH/TRAF_dom"/>
</dbReference>
<dbReference type="InterPro" id="IPR008974">
    <property type="entry name" value="TRAF-like"/>
</dbReference>
<dbReference type="Pfam" id="PF22486">
    <property type="entry name" value="MATH_2"/>
    <property type="match status" value="1"/>
</dbReference>
<feature type="region of interest" description="Disordered" evidence="1">
    <location>
        <begin position="710"/>
        <end position="780"/>
    </location>
</feature>
<dbReference type="PANTHER" id="PTHR47477:SF8">
    <property type="entry name" value="TNF RECEPTOR-ASSOCIATED FACTOR HOMOLOG 1A"/>
    <property type="match status" value="1"/>
</dbReference>
<feature type="region of interest" description="Disordered" evidence="1">
    <location>
        <begin position="351"/>
        <end position="378"/>
    </location>
</feature>
<dbReference type="Proteomes" id="UP000813463">
    <property type="component" value="Chromosome 3"/>
</dbReference>